<dbReference type="GO" id="GO:0016462">
    <property type="term" value="F:pyrophosphatase activity"/>
    <property type="evidence" value="ECO:0007669"/>
    <property type="project" value="TreeGrafter"/>
</dbReference>
<proteinExistence type="predicted"/>
<dbReference type="CDD" id="cd24052">
    <property type="entry name" value="ASKHA_NBD_HpPPX-GppA-like"/>
    <property type="match status" value="1"/>
</dbReference>
<dbReference type="OrthoDB" id="3698573at2"/>
<dbReference type="InterPro" id="IPR043129">
    <property type="entry name" value="ATPase_NBD"/>
</dbReference>
<dbReference type="Proteomes" id="UP000001868">
    <property type="component" value="Chromosome"/>
</dbReference>
<dbReference type="InterPro" id="IPR048951">
    <property type="entry name" value="Ppx_C"/>
</dbReference>
<dbReference type="HOGENOM" id="CLU_025908_4_2_5"/>
<protein>
    <submittedName>
        <fullName evidence="3">Exopolyphosphatase</fullName>
    </submittedName>
</protein>
<dbReference type="RefSeq" id="WP_012522244.1">
    <property type="nucleotide sequence ID" value="NC_011144.1"/>
</dbReference>
<dbReference type="SUPFAM" id="SSF109604">
    <property type="entry name" value="HD-domain/PDEase-like"/>
    <property type="match status" value="1"/>
</dbReference>
<dbReference type="PANTHER" id="PTHR30005:SF0">
    <property type="entry name" value="RETROGRADE REGULATION PROTEIN 2"/>
    <property type="match status" value="1"/>
</dbReference>
<dbReference type="InterPro" id="IPR003695">
    <property type="entry name" value="Ppx_GppA_N"/>
</dbReference>
<dbReference type="PANTHER" id="PTHR30005">
    <property type="entry name" value="EXOPOLYPHOSPHATASE"/>
    <property type="match status" value="1"/>
</dbReference>
<reference evidence="3 4" key="1">
    <citation type="journal article" date="2008" name="BMC Genomics">
        <title>Complete genome of Phenylobacterium zucineum - a novel facultative intracellular bacterium isolated from human erythroleukemia cell line K562.</title>
        <authorList>
            <person name="Luo Y."/>
            <person name="Xu X."/>
            <person name="Ding Z."/>
            <person name="Liu Z."/>
            <person name="Zhang B."/>
            <person name="Yan Z."/>
            <person name="Sun J."/>
            <person name="Hu S."/>
            <person name="Hu X."/>
        </authorList>
    </citation>
    <scope>NUCLEOTIDE SEQUENCE [LARGE SCALE GENOMIC DNA]</scope>
    <source>
        <strain evidence="3 4">HLK1</strain>
    </source>
</reference>
<gene>
    <name evidence="3" type="ordered locus">PHZ_c1691</name>
</gene>
<name>B4RBQ5_PHEZH</name>
<dbReference type="Gene3D" id="3.30.420.150">
    <property type="entry name" value="Exopolyphosphatase. Domain 2"/>
    <property type="match status" value="1"/>
</dbReference>
<keyword evidence="4" id="KW-1185">Reference proteome</keyword>
<dbReference type="Gene3D" id="3.30.420.40">
    <property type="match status" value="1"/>
</dbReference>
<evidence type="ECO:0000259" key="1">
    <source>
        <dbReference type="Pfam" id="PF02541"/>
    </source>
</evidence>
<feature type="domain" description="Exopolyphosphatase C-terminal" evidence="2">
    <location>
        <begin position="352"/>
        <end position="494"/>
    </location>
</feature>
<dbReference type="STRING" id="450851.PHZ_c1691"/>
<dbReference type="AlphaFoldDB" id="B4RBQ5"/>
<dbReference type="EMBL" id="CP000747">
    <property type="protein sequence ID" value="ACG78102.1"/>
    <property type="molecule type" value="Genomic_DNA"/>
</dbReference>
<sequence>MWPRADNHPDSRLAAVIDVGSNSVRLVIYRVDGRALWTVYNEKVVAGLGKDLPVTGRLSAEGVEAAVAALRRFRAVLEGWRADQVLTAATAAVREAADGRAFLQRVKDEAGLDVRILSGDEEAHYAALGVTAGDPLAKGVVGDLGGSSLELIRLNGKASVEGVTLPLGPFALGAPKPLDVERIRRAVDEHLAPLAGRFRSPEFHAVGGAWRNLALLHMQLADYPLHVAHQYEMSRADAIDVSRFVERQSRTSLEKIQGLSKKRFDTLPYSALVLDRLIERLGIERIVISAYGVREGMLLEAMPPKVRERDPLIAGCEALTSQRGVGPDLGPAIEAWITPLFEGLPPVFGEREPLLIAAACRLADLGARLHPDHRDALVFEQVLRAPIAGMSHPERAFLACVAFSRHSSAAAPPDMSAVSRLLTPDRRQRARALGSAIRLAADLSGRNPVLLEKSSLRLNAGRLHLSTLAGWEDMLLGEQTAKRAQTLAQALKLKLEMGRAA</sequence>
<accession>B4RBQ5</accession>
<evidence type="ECO:0000313" key="3">
    <source>
        <dbReference type="EMBL" id="ACG78102.1"/>
    </source>
</evidence>
<dbReference type="Gene3D" id="1.10.3210.10">
    <property type="entry name" value="Hypothetical protein af1432"/>
    <property type="match status" value="1"/>
</dbReference>
<dbReference type="SUPFAM" id="SSF53067">
    <property type="entry name" value="Actin-like ATPase domain"/>
    <property type="match status" value="2"/>
</dbReference>
<dbReference type="KEGG" id="pzu:PHZ_c1691"/>
<dbReference type="Pfam" id="PF21697">
    <property type="entry name" value="Ppx_C"/>
    <property type="match status" value="1"/>
</dbReference>
<dbReference type="Pfam" id="PF02541">
    <property type="entry name" value="Ppx-GppA"/>
    <property type="match status" value="1"/>
</dbReference>
<evidence type="ECO:0000313" key="4">
    <source>
        <dbReference type="Proteomes" id="UP000001868"/>
    </source>
</evidence>
<dbReference type="eggNOG" id="COG0248">
    <property type="taxonomic scope" value="Bacteria"/>
</dbReference>
<organism evidence="3 4">
    <name type="scientific">Phenylobacterium zucineum (strain HLK1)</name>
    <dbReference type="NCBI Taxonomy" id="450851"/>
    <lineage>
        <taxon>Bacteria</taxon>
        <taxon>Pseudomonadati</taxon>
        <taxon>Pseudomonadota</taxon>
        <taxon>Alphaproteobacteria</taxon>
        <taxon>Caulobacterales</taxon>
        <taxon>Caulobacteraceae</taxon>
        <taxon>Phenylobacterium</taxon>
    </lineage>
</organism>
<feature type="domain" description="Ppx/GppA phosphatase N-terminal" evidence="1">
    <location>
        <begin position="27"/>
        <end position="303"/>
    </location>
</feature>
<dbReference type="InterPro" id="IPR050273">
    <property type="entry name" value="GppA/Ppx_hydrolase"/>
</dbReference>
<evidence type="ECO:0000259" key="2">
    <source>
        <dbReference type="Pfam" id="PF21697"/>
    </source>
</evidence>